<proteinExistence type="predicted"/>
<feature type="region of interest" description="Disordered" evidence="1">
    <location>
        <begin position="1"/>
        <end position="81"/>
    </location>
</feature>
<evidence type="ECO:0000256" key="1">
    <source>
        <dbReference type="SAM" id="MobiDB-lite"/>
    </source>
</evidence>
<feature type="compositionally biased region" description="Basic and acidic residues" evidence="1">
    <location>
        <begin position="16"/>
        <end position="41"/>
    </location>
</feature>
<gene>
    <name evidence="2" type="ORF">DIATSA_LOCUS10519</name>
</gene>
<dbReference type="OrthoDB" id="6770266at2759"/>
<organism evidence="2 3">
    <name type="scientific">Diatraea saccharalis</name>
    <name type="common">sugarcane borer</name>
    <dbReference type="NCBI Taxonomy" id="40085"/>
    <lineage>
        <taxon>Eukaryota</taxon>
        <taxon>Metazoa</taxon>
        <taxon>Ecdysozoa</taxon>
        <taxon>Arthropoda</taxon>
        <taxon>Hexapoda</taxon>
        <taxon>Insecta</taxon>
        <taxon>Pterygota</taxon>
        <taxon>Neoptera</taxon>
        <taxon>Endopterygota</taxon>
        <taxon>Lepidoptera</taxon>
        <taxon>Glossata</taxon>
        <taxon>Ditrysia</taxon>
        <taxon>Pyraloidea</taxon>
        <taxon>Crambidae</taxon>
        <taxon>Crambinae</taxon>
        <taxon>Diatraea</taxon>
    </lineage>
</organism>
<protein>
    <submittedName>
        <fullName evidence="2">Uncharacterized protein</fullName>
    </submittedName>
</protein>
<reference evidence="2" key="1">
    <citation type="submission" date="2021-12" db="EMBL/GenBank/DDBJ databases">
        <authorList>
            <person name="King R."/>
        </authorList>
    </citation>
    <scope>NUCLEOTIDE SEQUENCE</scope>
</reference>
<sequence length="129" mass="14654">MENRTVIDKVQVAALLHEEEDKTRQDGSDSEVEDHTSKDDVQSDNDDEYMDEIVNQDLSDHSQTSPGKLEHDHRKVIPPHRVISISRATVYDILKEHSTKGGQQSPPTAFANENTLNVVSLRYGLMWNK</sequence>
<evidence type="ECO:0000313" key="3">
    <source>
        <dbReference type="Proteomes" id="UP001153714"/>
    </source>
</evidence>
<dbReference type="AlphaFoldDB" id="A0A9N9RBI1"/>
<reference evidence="2" key="2">
    <citation type="submission" date="2022-10" db="EMBL/GenBank/DDBJ databases">
        <authorList>
            <consortium name="ENA_rothamsted_submissions"/>
            <consortium name="culmorum"/>
            <person name="King R."/>
        </authorList>
    </citation>
    <scope>NUCLEOTIDE SEQUENCE</scope>
</reference>
<keyword evidence="3" id="KW-1185">Reference proteome</keyword>
<name>A0A9N9RBI1_9NEOP</name>
<evidence type="ECO:0000313" key="2">
    <source>
        <dbReference type="EMBL" id="CAG9793045.1"/>
    </source>
</evidence>
<dbReference type="EMBL" id="OU893336">
    <property type="protein sequence ID" value="CAG9793045.1"/>
    <property type="molecule type" value="Genomic_DNA"/>
</dbReference>
<accession>A0A9N9RBI1</accession>
<dbReference type="Proteomes" id="UP001153714">
    <property type="component" value="Chromosome 5"/>
</dbReference>
<feature type="compositionally biased region" description="Acidic residues" evidence="1">
    <location>
        <begin position="42"/>
        <end position="51"/>
    </location>
</feature>